<keyword evidence="2" id="KW-0614">Plasmid</keyword>
<proteinExistence type="predicted"/>
<reference evidence="2 3" key="1">
    <citation type="journal article" date="2010" name="Genome Biol. Evol.">
        <title>The sequence of a 1.8-mb bacterial linear plasmid reveals a rich evolutionary reservoir of secondary metabolic pathways.</title>
        <authorList>
            <person name="Medema M.H."/>
            <person name="Trefzer A."/>
            <person name="Kovalchuk A."/>
            <person name="van den Berg M."/>
            <person name="Mueller U."/>
            <person name="Heijne W."/>
            <person name="Wu L."/>
            <person name="Alam M.T."/>
            <person name="Ronning C.M."/>
            <person name="Nierman W.C."/>
            <person name="Bovenberg R.A.L."/>
            <person name="Breitling R."/>
            <person name="Takano E."/>
        </authorList>
    </citation>
    <scope>NUCLEOTIDE SEQUENCE [LARGE SCALE GENOMIC DNA]</scope>
    <source>
        <strain evidence="3">ATCC 27064 / DSM 738 / JCM 4710 / NBRC 13307 / NCIMB 12785 / NRRL 3585 / VKM Ac-602</strain>
        <plasmid evidence="2">pSCL4</plasmid>
    </source>
</reference>
<feature type="region of interest" description="Disordered" evidence="1">
    <location>
        <begin position="1"/>
        <end position="40"/>
    </location>
</feature>
<sequence>MNRVRSPGPPRYQRSPVAVHSLGQRHSAEGVGSNCSAGSWPAVGRGRPAAVIDRGRRCRG</sequence>
<dbReference type="Proteomes" id="UP000002357">
    <property type="component" value="Plasmid pSCL4"/>
</dbReference>
<dbReference type="AlphaFoldDB" id="B5GM52"/>
<geneLocation type="plasmid" evidence="2 3">
    <name>pSCL4</name>
</geneLocation>
<gene>
    <name evidence="2" type="ORF">SCLAV_p1574</name>
</gene>
<keyword evidence="3" id="KW-1185">Reference proteome</keyword>
<organism evidence="2 3">
    <name type="scientific">Streptomyces clavuligerus</name>
    <dbReference type="NCBI Taxonomy" id="1901"/>
    <lineage>
        <taxon>Bacteria</taxon>
        <taxon>Bacillati</taxon>
        <taxon>Actinomycetota</taxon>
        <taxon>Actinomycetes</taxon>
        <taxon>Kitasatosporales</taxon>
        <taxon>Streptomycetaceae</taxon>
        <taxon>Streptomyces</taxon>
    </lineage>
</organism>
<evidence type="ECO:0000256" key="1">
    <source>
        <dbReference type="SAM" id="MobiDB-lite"/>
    </source>
</evidence>
<evidence type="ECO:0000313" key="3">
    <source>
        <dbReference type="Proteomes" id="UP000002357"/>
    </source>
</evidence>
<name>B5GM52_STRCL</name>
<protein>
    <submittedName>
        <fullName evidence="2">Uncharacterized protein</fullName>
    </submittedName>
</protein>
<evidence type="ECO:0000313" key="2">
    <source>
        <dbReference type="EMBL" id="EFG05055.2"/>
    </source>
</evidence>
<dbReference type="EMBL" id="CM000914">
    <property type="protein sequence ID" value="EFG05055.2"/>
    <property type="molecule type" value="Genomic_DNA"/>
</dbReference>
<accession>B5GM52</accession>